<keyword evidence="2" id="KW-1185">Reference proteome</keyword>
<dbReference type="AlphaFoldDB" id="A0A0N0BH21"/>
<dbReference type="GO" id="GO:0000387">
    <property type="term" value="P:spliceosomal snRNP assembly"/>
    <property type="evidence" value="ECO:0007669"/>
    <property type="project" value="InterPro"/>
</dbReference>
<reference evidence="1 2" key="1">
    <citation type="submission" date="2015-07" db="EMBL/GenBank/DDBJ databases">
        <title>The genome of Melipona quadrifasciata.</title>
        <authorList>
            <person name="Pan H."/>
            <person name="Kapheim K."/>
        </authorList>
    </citation>
    <scope>NUCLEOTIDE SEQUENCE [LARGE SCALE GENOMIC DNA]</scope>
    <source>
        <strain evidence="1">0111107301</strain>
        <tissue evidence="1">Whole body</tissue>
    </source>
</reference>
<dbReference type="OrthoDB" id="428895at2759"/>
<protein>
    <submittedName>
        <fullName evidence="1">Uncharacterized protein</fullName>
    </submittedName>
</protein>
<evidence type="ECO:0000313" key="2">
    <source>
        <dbReference type="Proteomes" id="UP000053105"/>
    </source>
</evidence>
<proteinExistence type="predicted"/>
<organism evidence="1 2">
    <name type="scientific">Melipona quadrifasciata</name>
    <dbReference type="NCBI Taxonomy" id="166423"/>
    <lineage>
        <taxon>Eukaryota</taxon>
        <taxon>Metazoa</taxon>
        <taxon>Ecdysozoa</taxon>
        <taxon>Arthropoda</taxon>
        <taxon>Hexapoda</taxon>
        <taxon>Insecta</taxon>
        <taxon>Pterygota</taxon>
        <taxon>Neoptera</taxon>
        <taxon>Endopterygota</taxon>
        <taxon>Hymenoptera</taxon>
        <taxon>Apocrita</taxon>
        <taxon>Aculeata</taxon>
        <taxon>Apoidea</taxon>
        <taxon>Anthophila</taxon>
        <taxon>Apidae</taxon>
        <taxon>Melipona</taxon>
    </lineage>
</organism>
<dbReference type="Proteomes" id="UP000053105">
    <property type="component" value="Unassembled WGS sequence"/>
</dbReference>
<dbReference type="STRING" id="166423.A0A0N0BH21"/>
<dbReference type="InterPro" id="IPR035426">
    <property type="entry name" value="Gemin2/Brr1"/>
</dbReference>
<sequence>MTDYLKQPAFFVGEIEENINLSLPPTSGEEYIKRVMIETQNCADIVVADIDKKHFKKPTIDIEPVSLLMMIQNHLYNKNYVS</sequence>
<evidence type="ECO:0000313" key="1">
    <source>
        <dbReference type="EMBL" id="KOX75618.1"/>
    </source>
</evidence>
<dbReference type="Pfam" id="PF04938">
    <property type="entry name" value="SIP1"/>
    <property type="match status" value="1"/>
</dbReference>
<dbReference type="EMBL" id="KQ435760">
    <property type="protein sequence ID" value="KOX75618.1"/>
    <property type="molecule type" value="Genomic_DNA"/>
</dbReference>
<name>A0A0N0BH21_9HYME</name>
<accession>A0A0N0BH21</accession>
<gene>
    <name evidence="1" type="ORF">WN51_12807</name>
</gene>